<keyword evidence="4" id="KW-0560">Oxidoreductase</keyword>
<evidence type="ECO:0000256" key="6">
    <source>
        <dbReference type="PIRSR" id="PIRSR000350-2"/>
    </source>
</evidence>
<dbReference type="Pfam" id="PF02852">
    <property type="entry name" value="Pyr_redox_dim"/>
    <property type="match status" value="1"/>
</dbReference>
<dbReference type="PANTHER" id="PTHR22912">
    <property type="entry name" value="DISULFIDE OXIDOREDUCTASE"/>
    <property type="match status" value="1"/>
</dbReference>
<dbReference type="InterPro" id="IPR016156">
    <property type="entry name" value="FAD/NAD-linked_Rdtase_dimer_sf"/>
</dbReference>
<keyword evidence="7" id="KW-0547">Nucleotide-binding</keyword>
<dbReference type="PaxDb" id="522772-Dacet_1440"/>
<dbReference type="InterPro" id="IPR036188">
    <property type="entry name" value="FAD/NAD-bd_sf"/>
</dbReference>
<dbReference type="InterPro" id="IPR004099">
    <property type="entry name" value="Pyr_nucl-diS_OxRdtase_dimer"/>
</dbReference>
<dbReference type="PRINTS" id="PR00411">
    <property type="entry name" value="PNDRDTASEI"/>
</dbReference>
<gene>
    <name evidence="10" type="ordered locus">Dacet_1440</name>
</gene>
<dbReference type="PIRSF" id="PIRSF000350">
    <property type="entry name" value="Mercury_reductase_MerA"/>
    <property type="match status" value="1"/>
</dbReference>
<keyword evidence="5 7" id="KW-0520">NAD</keyword>
<dbReference type="GO" id="GO:0050660">
    <property type="term" value="F:flavin adenine dinucleotide binding"/>
    <property type="evidence" value="ECO:0007669"/>
    <property type="project" value="TreeGrafter"/>
</dbReference>
<keyword evidence="11" id="KW-1185">Reference proteome</keyword>
<evidence type="ECO:0000313" key="11">
    <source>
        <dbReference type="Proteomes" id="UP000002012"/>
    </source>
</evidence>
<feature type="binding site" evidence="7">
    <location>
        <begin position="146"/>
        <end position="148"/>
    </location>
    <ligand>
        <name>FAD</name>
        <dbReference type="ChEBI" id="CHEBI:57692"/>
    </ligand>
</feature>
<dbReference type="InterPro" id="IPR001100">
    <property type="entry name" value="Pyr_nuc-diS_OxRdtase"/>
</dbReference>
<evidence type="ECO:0000313" key="10">
    <source>
        <dbReference type="EMBL" id="ADD68210.1"/>
    </source>
</evidence>
<dbReference type="Gene3D" id="3.50.50.60">
    <property type="entry name" value="FAD/NAD(P)-binding domain"/>
    <property type="match status" value="2"/>
</dbReference>
<dbReference type="GO" id="GO:0004148">
    <property type="term" value="F:dihydrolipoyl dehydrogenase (NADH) activity"/>
    <property type="evidence" value="ECO:0007669"/>
    <property type="project" value="TreeGrafter"/>
</dbReference>
<dbReference type="SUPFAM" id="SSF55424">
    <property type="entry name" value="FAD/NAD-linked reductases, dimerisation (C-terminal) domain"/>
    <property type="match status" value="1"/>
</dbReference>
<dbReference type="KEGG" id="dap:Dacet_1440"/>
<dbReference type="Proteomes" id="UP000002012">
    <property type="component" value="Chromosome"/>
</dbReference>
<accession>D4H861</accession>
<dbReference type="SUPFAM" id="SSF51905">
    <property type="entry name" value="FAD/NAD(P)-binding domain"/>
    <property type="match status" value="1"/>
</dbReference>
<feature type="active site" description="Proton acceptor" evidence="6">
    <location>
        <position position="441"/>
    </location>
</feature>
<name>D4H861_DENA2</name>
<evidence type="ECO:0000259" key="9">
    <source>
        <dbReference type="Pfam" id="PF07992"/>
    </source>
</evidence>
<evidence type="ECO:0000256" key="4">
    <source>
        <dbReference type="ARBA" id="ARBA00023002"/>
    </source>
</evidence>
<dbReference type="Pfam" id="PF07992">
    <property type="entry name" value="Pyr_redox_2"/>
    <property type="match status" value="1"/>
</dbReference>
<dbReference type="InterPro" id="IPR023753">
    <property type="entry name" value="FAD/NAD-binding_dom"/>
</dbReference>
<feature type="binding site" evidence="7">
    <location>
        <position position="204"/>
    </location>
    <ligand>
        <name>NAD(+)</name>
        <dbReference type="ChEBI" id="CHEBI:57540"/>
    </ligand>
</feature>
<keyword evidence="2" id="KW-0285">Flavoprotein</keyword>
<feature type="binding site" evidence="7">
    <location>
        <position position="309"/>
    </location>
    <ligand>
        <name>FAD</name>
        <dbReference type="ChEBI" id="CHEBI:57692"/>
    </ligand>
</feature>
<feature type="binding site" evidence="7">
    <location>
        <position position="268"/>
    </location>
    <ligand>
        <name>NAD(+)</name>
        <dbReference type="ChEBI" id="CHEBI:57540"/>
    </ligand>
</feature>
<dbReference type="EMBL" id="CP001968">
    <property type="protein sequence ID" value="ADD68210.1"/>
    <property type="molecule type" value="Genomic_DNA"/>
</dbReference>
<organism evidence="10 11">
    <name type="scientific">Denitrovibrio acetiphilus (strain DSM 12809 / NBRC 114555 / N2460)</name>
    <dbReference type="NCBI Taxonomy" id="522772"/>
    <lineage>
        <taxon>Bacteria</taxon>
        <taxon>Pseudomonadati</taxon>
        <taxon>Deferribacterota</taxon>
        <taxon>Deferribacteres</taxon>
        <taxon>Deferribacterales</taxon>
        <taxon>Geovibrionaceae</taxon>
        <taxon>Denitrovibrio</taxon>
    </lineage>
</organism>
<dbReference type="STRING" id="522772.Dacet_1440"/>
<feature type="domain" description="FAD/NAD(P)-binding" evidence="9">
    <location>
        <begin position="7"/>
        <end position="322"/>
    </location>
</feature>
<dbReference type="GO" id="GO:0006103">
    <property type="term" value="P:2-oxoglutarate metabolic process"/>
    <property type="evidence" value="ECO:0007669"/>
    <property type="project" value="TreeGrafter"/>
</dbReference>
<comment type="similarity">
    <text evidence="1">Belongs to the class-I pyridine nucleotide-disulfide oxidoreductase family.</text>
</comment>
<dbReference type="eggNOG" id="COG1249">
    <property type="taxonomic scope" value="Bacteria"/>
</dbReference>
<evidence type="ECO:0000256" key="3">
    <source>
        <dbReference type="ARBA" id="ARBA00022827"/>
    </source>
</evidence>
<dbReference type="InParanoid" id="D4H861"/>
<dbReference type="FunFam" id="3.30.390.30:FF:000001">
    <property type="entry name" value="Dihydrolipoyl dehydrogenase"/>
    <property type="match status" value="1"/>
</dbReference>
<dbReference type="HOGENOM" id="CLU_016755_0_2_0"/>
<evidence type="ECO:0000256" key="1">
    <source>
        <dbReference type="ARBA" id="ARBA00007532"/>
    </source>
</evidence>
<comment type="cofactor">
    <cofactor evidence="7">
        <name>FAD</name>
        <dbReference type="ChEBI" id="CHEBI:57692"/>
    </cofactor>
    <text evidence="7">Binds 1 FAD per subunit.</text>
</comment>
<sequence>MSENISYEVVVIGAGPAGIEAAKKLADNGKKVLLIDKHIGGNYCTGGSVVSNTLLHVSHLYERFVNKTSNFVDSECGHQHNFDFKKARKHVEGVASKVVKGFLDNLSSSGVEILTGFAVFKDKNTLTVMKEDGEEYISFEKAIIATGSNNMSANVPSTKKLLDTTNIFDLESTPKSVVVVGGGFIGTEYATFFKRIGCKVTLVEKSDSLLGSIDSQIVKEFEDQFRKSGVEIVKGVSVDRIEKVGNKTIIFLNNESKLEGEEVFVSIGRAPNIEKLKPENAGIKFDEKGYPKLTKKLKTSNSDIYMVGDSTGVNMFVNWAYMSADIAANDIMDRKRNISADLCPRILKLDPEIASVGMSEDEAKESGIEFKVIRHSFKNFEKSVIHGTIKGLVKILYSPDNKKILGCHAVGNGATDIVSTFAMMVQSKMPLTRLEDFVFNHPTYSSVLGDIAGKIK</sequence>
<reference evidence="10 11" key="1">
    <citation type="journal article" date="2010" name="Stand. Genomic Sci.">
        <title>Complete genome sequence of Denitrovibrio acetiphilus type strain (N2460).</title>
        <authorList>
            <person name="Kiss H."/>
            <person name="Lang E."/>
            <person name="Lapidus A."/>
            <person name="Copeland A."/>
            <person name="Nolan M."/>
            <person name="Glavina Del Rio T."/>
            <person name="Chen F."/>
            <person name="Lucas S."/>
            <person name="Tice H."/>
            <person name="Cheng J.F."/>
            <person name="Han C."/>
            <person name="Goodwin L."/>
            <person name="Pitluck S."/>
            <person name="Liolios K."/>
            <person name="Pati A."/>
            <person name="Ivanova N."/>
            <person name="Mavromatis K."/>
            <person name="Chen A."/>
            <person name="Palaniappan K."/>
            <person name="Land M."/>
            <person name="Hauser L."/>
            <person name="Chang Y.J."/>
            <person name="Jeffries C.D."/>
            <person name="Detter J.C."/>
            <person name="Brettin T."/>
            <person name="Spring S."/>
            <person name="Rohde M."/>
            <person name="Goker M."/>
            <person name="Woyke T."/>
            <person name="Bristow J."/>
            <person name="Eisen J.A."/>
            <person name="Markowitz V."/>
            <person name="Hugenholtz P."/>
            <person name="Kyrpides N.C."/>
            <person name="Klenk H.P."/>
        </authorList>
    </citation>
    <scope>NUCLEOTIDE SEQUENCE [LARGE SCALE GENOMIC DNA]</scope>
    <source>
        <strain evidence="11">DSM 12809 / NBRC 114555 / N2460</strain>
    </source>
</reference>
<evidence type="ECO:0000256" key="7">
    <source>
        <dbReference type="PIRSR" id="PIRSR000350-3"/>
    </source>
</evidence>
<dbReference type="AlphaFoldDB" id="D4H861"/>
<evidence type="ECO:0000256" key="5">
    <source>
        <dbReference type="ARBA" id="ARBA00023027"/>
    </source>
</evidence>
<feature type="binding site" evidence="7">
    <location>
        <begin position="181"/>
        <end position="188"/>
    </location>
    <ligand>
        <name>NAD(+)</name>
        <dbReference type="ChEBI" id="CHEBI:57540"/>
    </ligand>
</feature>
<evidence type="ECO:0000256" key="2">
    <source>
        <dbReference type="ARBA" id="ARBA00022630"/>
    </source>
</evidence>
<proteinExistence type="inferred from homology"/>
<dbReference type="Gene3D" id="3.30.390.30">
    <property type="match status" value="1"/>
</dbReference>
<dbReference type="PANTHER" id="PTHR22912:SF151">
    <property type="entry name" value="DIHYDROLIPOYL DEHYDROGENASE, MITOCHONDRIAL"/>
    <property type="match status" value="1"/>
</dbReference>
<dbReference type="RefSeq" id="WP_013010731.1">
    <property type="nucleotide sequence ID" value="NC_013943.1"/>
</dbReference>
<dbReference type="FunCoup" id="D4H861">
    <property type="interactions" value="565"/>
</dbReference>
<dbReference type="PRINTS" id="PR00368">
    <property type="entry name" value="FADPNR"/>
</dbReference>
<keyword evidence="3 7" id="KW-0274">FAD</keyword>
<protein>
    <submittedName>
        <fullName evidence="10">Pyridine nucleotide-disulfide oxidoreductase dimerization region</fullName>
    </submittedName>
</protein>
<evidence type="ECO:0000259" key="8">
    <source>
        <dbReference type="Pfam" id="PF02852"/>
    </source>
</evidence>
<feature type="domain" description="Pyridine nucleotide-disulphide oxidoreductase dimerisation" evidence="8">
    <location>
        <begin position="344"/>
        <end position="448"/>
    </location>
</feature>
<dbReference type="InterPro" id="IPR050151">
    <property type="entry name" value="Class-I_Pyr_Nuc-Dis_Oxidored"/>
</dbReference>